<dbReference type="CDD" id="cd03784">
    <property type="entry name" value="GT1_Gtf-like"/>
    <property type="match status" value="2"/>
</dbReference>
<dbReference type="PANTHER" id="PTHR48045">
    <property type="entry name" value="UDP-GLYCOSYLTRANSFERASE 72B1"/>
    <property type="match status" value="1"/>
</dbReference>
<reference evidence="5" key="2">
    <citation type="submission" date="2025-08" db="UniProtKB">
        <authorList>
            <consortium name="RefSeq"/>
        </authorList>
    </citation>
    <scope>IDENTIFICATION</scope>
</reference>
<name>A0AB32VZL9_THECC</name>
<dbReference type="Proteomes" id="UP000694886">
    <property type="component" value="Chromosome 3"/>
</dbReference>
<sequence length="962" mass="106792">MSHSLQPKATMENSQETTVHVAMVPTPGMGHLLPLVEFAKRLVHQYHNFELTIIVPDDGSPMKYQRQLLQALPKSISSIFLPPVSFEDLPEDVGIETKIVLSLVRSLPALKDLLKVLVESTRLVAVVVDLFGIDAIDVFEEFGLKPYIFFPSTAMLLQLIFHLPKLDEMFSCEYRDLSEPIKLPGCVPFHGSDITDPVQDKKNVGYQLVIQLCRRYPLAAGIIVNSFMDLEQDAFRALMENEIGLPKVYPVGPLIQTSSMNEVNESNNCLRWLDVQPHGSVVYVCFGSGGTLSHEQMNELALGLEMSGQRFLWVAKSPAEKATNATYFGVESVKDPFHFLPDGFLERTKGVGVVVRSWAPQIEILRHGSTGGFLTHCGWNSTLEAIVHGVPLIAWPLYAEQKMNAVLLADDLKVAIRVKENENGVVGREDIAKFVEGLIEGEEGQLLRNKMKKLKDAAKMVLSPDGSSTKSLAKVAEMWKNQEKSSNSSMETTQESPLHVVIVPTPGMGHLIPLIEFAKRLVDLHKFAVTFFVPNDGSPMKLQRQLLLTQPEPISSIFLPPVSFDDLPEDAKIETRIILSLNRSLHFLRDSFKVLAQSTRVVAFVVDVFGIDAFDVAKEFGLEPYIFVTTAVMLLSLIFELPKLDQMFSCEYRDLPEPIKLPGCVPFHGSDVPDPLQHRTNFAYQETLQQCKRYPLAAGIIINSFMDLEKGTLDALMESGRGLPAVYPVGPLIRTSSTSEVEGSNNCLRWLDEQPSGSVLYVCFGSGGTLSHEQLNELALGLEMSGQRFLWVVKEPNEIVANATYFGIENVKNPFAFLPDGFLERTKEVGLVVPSWAPQIQVLSHGSTGGFLTHCGWNSVLESIVHGVPLIAWPLYAEQKMNAVLLKDGLKVAFRVRVNEDGLVGREDIAKYVKELIEGDEGQLLRTRVRKLKDAAKVGLSPDGPSTKSLAKIAEIWKNKKN</sequence>
<evidence type="ECO:0000256" key="3">
    <source>
        <dbReference type="ARBA" id="ARBA00022679"/>
    </source>
</evidence>
<dbReference type="FunFam" id="3.40.50.2000:FF:000054">
    <property type="entry name" value="Glycosyltransferase"/>
    <property type="match status" value="2"/>
</dbReference>
<comment type="similarity">
    <text evidence="1">Belongs to the UDP-glycosyltransferase family.</text>
</comment>
<dbReference type="Pfam" id="PF00201">
    <property type="entry name" value="UDPGT"/>
    <property type="match status" value="2"/>
</dbReference>
<dbReference type="RefSeq" id="XP_017972637.1">
    <property type="nucleotide sequence ID" value="XM_018117148.1"/>
</dbReference>
<dbReference type="PANTHER" id="PTHR48045:SF12">
    <property type="entry name" value="GLYCOSYLTRANSFERASE"/>
    <property type="match status" value="1"/>
</dbReference>
<dbReference type="KEGG" id="tcc:18606668"/>
<dbReference type="AlphaFoldDB" id="A0AB32VZL9"/>
<dbReference type="InterPro" id="IPR002213">
    <property type="entry name" value="UDP_glucos_trans"/>
</dbReference>
<organism evidence="4 5">
    <name type="scientific">Theobroma cacao</name>
    <name type="common">Cacao</name>
    <name type="synonym">Cocoa</name>
    <dbReference type="NCBI Taxonomy" id="3641"/>
    <lineage>
        <taxon>Eukaryota</taxon>
        <taxon>Viridiplantae</taxon>
        <taxon>Streptophyta</taxon>
        <taxon>Embryophyta</taxon>
        <taxon>Tracheophyta</taxon>
        <taxon>Spermatophyta</taxon>
        <taxon>Magnoliopsida</taxon>
        <taxon>eudicotyledons</taxon>
        <taxon>Gunneridae</taxon>
        <taxon>Pentapetalae</taxon>
        <taxon>rosids</taxon>
        <taxon>malvids</taxon>
        <taxon>Malvales</taxon>
        <taxon>Malvaceae</taxon>
        <taxon>Byttnerioideae</taxon>
        <taxon>Theobroma</taxon>
    </lineage>
</organism>
<evidence type="ECO:0000313" key="4">
    <source>
        <dbReference type="Proteomes" id="UP000694886"/>
    </source>
</evidence>
<protein>
    <submittedName>
        <fullName evidence="5">Uncharacterized protein LOC18606668</fullName>
    </submittedName>
</protein>
<dbReference type="PROSITE" id="PS00375">
    <property type="entry name" value="UDPGT"/>
    <property type="match status" value="2"/>
</dbReference>
<dbReference type="GeneID" id="18606668"/>
<dbReference type="GO" id="GO:0008194">
    <property type="term" value="F:UDP-glycosyltransferase activity"/>
    <property type="evidence" value="ECO:0007669"/>
    <property type="project" value="InterPro"/>
</dbReference>
<dbReference type="Gramene" id="Tc03v2_t024610.1">
    <property type="protein sequence ID" value="Tc03v2_p024610.1"/>
    <property type="gene ID" value="Tc03v2_g024610"/>
</dbReference>
<reference evidence="4" key="1">
    <citation type="journal article" date="1997" name="Nucleic Acids Res.">
        <title>tRNAscan-SE: a program for improved detection of transfer RNA genes in genomic sequence.</title>
        <authorList>
            <person name="Lowe T.M."/>
            <person name="Eddy S.R."/>
        </authorList>
    </citation>
    <scope>NUCLEOTIDE SEQUENCE [LARGE SCALE GENOMIC DNA]</scope>
    <source>
        <strain evidence="4">r\B97-61/B2</strain>
    </source>
</reference>
<dbReference type="InterPro" id="IPR035595">
    <property type="entry name" value="UDP_glycos_trans_CS"/>
</dbReference>
<dbReference type="FunFam" id="3.40.50.2000:FF:000051">
    <property type="entry name" value="Glycosyltransferase"/>
    <property type="match status" value="2"/>
</dbReference>
<evidence type="ECO:0000256" key="2">
    <source>
        <dbReference type="ARBA" id="ARBA00022676"/>
    </source>
</evidence>
<keyword evidence="2" id="KW-0328">Glycosyltransferase</keyword>
<evidence type="ECO:0000313" key="5">
    <source>
        <dbReference type="RefSeq" id="XP_017972637.1"/>
    </source>
</evidence>
<dbReference type="Gene3D" id="3.40.50.2000">
    <property type="entry name" value="Glycogen Phosphorylase B"/>
    <property type="match status" value="4"/>
</dbReference>
<dbReference type="SUPFAM" id="SSF53756">
    <property type="entry name" value="UDP-Glycosyltransferase/glycogen phosphorylase"/>
    <property type="match status" value="2"/>
</dbReference>
<proteinExistence type="inferred from homology"/>
<accession>A0AB32VZL9</accession>
<keyword evidence="3" id="KW-0808">Transferase</keyword>
<gene>
    <name evidence="5" type="primary">LOC18606668</name>
</gene>
<evidence type="ECO:0000256" key="1">
    <source>
        <dbReference type="ARBA" id="ARBA00009995"/>
    </source>
</evidence>